<dbReference type="PROSITE" id="PS01124">
    <property type="entry name" value="HTH_ARAC_FAMILY_2"/>
    <property type="match status" value="1"/>
</dbReference>
<comment type="caution">
    <text evidence="5">The sequence shown here is derived from an EMBL/GenBank/DDBJ whole genome shotgun (WGS) entry which is preliminary data.</text>
</comment>
<dbReference type="Proteomes" id="UP001143362">
    <property type="component" value="Unassembled WGS sequence"/>
</dbReference>
<proteinExistence type="predicted"/>
<dbReference type="PROSITE" id="PS00041">
    <property type="entry name" value="HTH_ARAC_FAMILY_1"/>
    <property type="match status" value="1"/>
</dbReference>
<protein>
    <submittedName>
        <fullName evidence="5">AraC family transcriptional regulator</fullName>
    </submittedName>
</protein>
<keyword evidence="1" id="KW-0805">Transcription regulation</keyword>
<evidence type="ECO:0000259" key="4">
    <source>
        <dbReference type="PROSITE" id="PS01124"/>
    </source>
</evidence>
<evidence type="ECO:0000313" key="5">
    <source>
        <dbReference type="EMBL" id="MCX2983422.1"/>
    </source>
</evidence>
<dbReference type="InterPro" id="IPR018062">
    <property type="entry name" value="HTH_AraC-typ_CS"/>
</dbReference>
<keyword evidence="3" id="KW-0804">Transcription</keyword>
<evidence type="ECO:0000256" key="2">
    <source>
        <dbReference type="ARBA" id="ARBA00023125"/>
    </source>
</evidence>
<dbReference type="InterPro" id="IPR018060">
    <property type="entry name" value="HTH_AraC"/>
</dbReference>
<dbReference type="EMBL" id="SHNN01000008">
    <property type="protein sequence ID" value="MCX2983422.1"/>
    <property type="molecule type" value="Genomic_DNA"/>
</dbReference>
<dbReference type="InterPro" id="IPR009057">
    <property type="entry name" value="Homeodomain-like_sf"/>
</dbReference>
<evidence type="ECO:0000313" key="6">
    <source>
        <dbReference type="Proteomes" id="UP001143362"/>
    </source>
</evidence>
<reference evidence="5" key="1">
    <citation type="submission" date="2019-02" db="EMBL/GenBank/DDBJ databases">
        <authorList>
            <person name="Li S.-H."/>
        </authorList>
    </citation>
    <scope>NUCLEOTIDE SEQUENCE</scope>
    <source>
        <strain evidence="5">IMCC14734</strain>
    </source>
</reference>
<dbReference type="SUPFAM" id="SSF46689">
    <property type="entry name" value="Homeodomain-like"/>
    <property type="match status" value="1"/>
</dbReference>
<organism evidence="5 6">
    <name type="scientific">Candidatus Litorirhabdus singularis</name>
    <dbReference type="NCBI Taxonomy" id="2518993"/>
    <lineage>
        <taxon>Bacteria</taxon>
        <taxon>Pseudomonadati</taxon>
        <taxon>Pseudomonadota</taxon>
        <taxon>Gammaproteobacteria</taxon>
        <taxon>Cellvibrionales</taxon>
        <taxon>Halieaceae</taxon>
        <taxon>Candidatus Litorirhabdus</taxon>
    </lineage>
</organism>
<dbReference type="Gene3D" id="1.10.10.60">
    <property type="entry name" value="Homeodomain-like"/>
    <property type="match status" value="1"/>
</dbReference>
<dbReference type="SMART" id="SM00342">
    <property type="entry name" value="HTH_ARAC"/>
    <property type="match status" value="1"/>
</dbReference>
<accession>A0ABT3TM67</accession>
<keyword evidence="2" id="KW-0238">DNA-binding</keyword>
<gene>
    <name evidence="5" type="ORF">EYC98_21390</name>
</gene>
<evidence type="ECO:0000256" key="1">
    <source>
        <dbReference type="ARBA" id="ARBA00023015"/>
    </source>
</evidence>
<dbReference type="InterPro" id="IPR050204">
    <property type="entry name" value="AraC_XylS_family_regulators"/>
</dbReference>
<keyword evidence="6" id="KW-1185">Reference proteome</keyword>
<name>A0ABT3TM67_9GAMM</name>
<feature type="domain" description="HTH araC/xylS-type" evidence="4">
    <location>
        <begin position="216"/>
        <end position="317"/>
    </location>
</feature>
<dbReference type="PANTHER" id="PTHR46796:SF12">
    <property type="entry name" value="HTH-TYPE DNA-BINDING TRANSCRIPTIONAL ACTIVATOR EUTR"/>
    <property type="match status" value="1"/>
</dbReference>
<sequence>MEDTTQLLVNRSFDSFAELSDLASGWGTEFRQLRVEKFSPQIFQGRLSSLLLTNARFGCQVDQRGTTPPGMRTFALPNSGCTEFRWFGHTVSANSLLLFPIHGEIECVSRPGFSVFTFSIPVELLEQNIHFCNIFGPGNTLTPSEMVVRLDEKRVEPMRNLLRLAQWLATTSSQAAYNNEYYEGIQNQIVLCMLELFSLDANIATTPTTKKQVAIKKVLDFVEANKHKPLRVPELCSETDISLRSLQLLFKQEIGMTLKAYVTAQRLYGAHRDLWGATQLGASISDVAAKWGFWHMSQFSKDYRTIFDELPSDTLSRNTDRGSDGIGNLTN</sequence>
<evidence type="ECO:0000256" key="3">
    <source>
        <dbReference type="ARBA" id="ARBA00023163"/>
    </source>
</evidence>
<dbReference type="Pfam" id="PF12833">
    <property type="entry name" value="HTH_18"/>
    <property type="match status" value="1"/>
</dbReference>
<dbReference type="RefSeq" id="WP_279247463.1">
    <property type="nucleotide sequence ID" value="NZ_SHNN01000008.1"/>
</dbReference>
<dbReference type="PANTHER" id="PTHR46796">
    <property type="entry name" value="HTH-TYPE TRANSCRIPTIONAL ACTIVATOR RHAS-RELATED"/>
    <property type="match status" value="1"/>
</dbReference>